<name>A0A1X3DKG0_9NEIS</name>
<feature type="region of interest" description="Disordered" evidence="1">
    <location>
        <begin position="71"/>
        <end position="95"/>
    </location>
</feature>
<keyword evidence="2" id="KW-0812">Transmembrane</keyword>
<dbReference type="Proteomes" id="UP000193303">
    <property type="component" value="Unassembled WGS sequence"/>
</dbReference>
<protein>
    <submittedName>
        <fullName evidence="3">Uncharacterized protein</fullName>
    </submittedName>
</protein>
<accession>A0A1X3DKG0</accession>
<evidence type="ECO:0000313" key="3">
    <source>
        <dbReference type="EMBL" id="OSI24653.1"/>
    </source>
</evidence>
<proteinExistence type="predicted"/>
<sequence length="252" mass="27436">MSFLSSIVLLLSGLFSLAAFIGLFAPKLFTDKKTGNVPKRSQLFFSGIVMSVILFVVGLFMMPKDDAATAPAVTETAATEPTTENTENTDTQANTTKPEFSFTFDEYRRLLNKEIKYLNGLTPIPTSLKPEGSAKAVNHTASHYLKKELGMILSANPETKQMRGITLIMAPAETTPAQLVITTTDAANVLAVADTSNDKQLPGRLLKMILDTSKKFADSPEKEASETLSFKGVKYGVMISQYTGVMMYAQPE</sequence>
<keyword evidence="2" id="KW-0472">Membrane</keyword>
<feature type="transmembrane region" description="Helical" evidence="2">
    <location>
        <begin position="42"/>
        <end position="62"/>
    </location>
</feature>
<organism evidence="3 4">
    <name type="scientific">Neisseria dumasiana</name>
    <dbReference type="NCBI Taxonomy" id="1931275"/>
    <lineage>
        <taxon>Bacteria</taxon>
        <taxon>Pseudomonadati</taxon>
        <taxon>Pseudomonadota</taxon>
        <taxon>Betaproteobacteria</taxon>
        <taxon>Neisseriales</taxon>
        <taxon>Neisseriaceae</taxon>
        <taxon>Neisseria</taxon>
    </lineage>
</organism>
<reference evidence="4" key="1">
    <citation type="submission" date="2017-01" db="EMBL/GenBank/DDBJ databases">
        <authorList>
            <person name="Mah S.A."/>
            <person name="Swanson W.J."/>
            <person name="Moy G.W."/>
            <person name="Vacquier V.D."/>
        </authorList>
    </citation>
    <scope>NUCLEOTIDE SEQUENCE [LARGE SCALE GENOMIC DNA]</scope>
    <source>
        <strain evidence="4">124861</strain>
    </source>
</reference>
<dbReference type="AlphaFoldDB" id="A0A1X3DKG0"/>
<gene>
    <name evidence="3" type="ORF">BV912_02020</name>
</gene>
<evidence type="ECO:0000256" key="1">
    <source>
        <dbReference type="SAM" id="MobiDB-lite"/>
    </source>
</evidence>
<evidence type="ECO:0000256" key="2">
    <source>
        <dbReference type="SAM" id="Phobius"/>
    </source>
</evidence>
<comment type="caution">
    <text evidence="3">The sequence shown here is derived from an EMBL/GenBank/DDBJ whole genome shotgun (WGS) entry which is preliminary data.</text>
</comment>
<evidence type="ECO:0000313" key="4">
    <source>
        <dbReference type="Proteomes" id="UP000193303"/>
    </source>
</evidence>
<keyword evidence="2" id="KW-1133">Transmembrane helix</keyword>
<dbReference type="EMBL" id="MTAB01000003">
    <property type="protein sequence ID" value="OSI24653.1"/>
    <property type="molecule type" value="Genomic_DNA"/>
</dbReference>